<feature type="compositionally biased region" description="Basic and acidic residues" evidence="1">
    <location>
        <begin position="634"/>
        <end position="647"/>
    </location>
</feature>
<protein>
    <recommendedName>
        <fullName evidence="3">TOG domain-containing protein</fullName>
    </recommendedName>
</protein>
<dbReference type="Gene3D" id="1.25.10.10">
    <property type="entry name" value="Leucine-rich Repeat Variant"/>
    <property type="match status" value="1"/>
</dbReference>
<dbReference type="InterPro" id="IPR024395">
    <property type="entry name" value="CLASP_N_dom"/>
</dbReference>
<keyword evidence="2" id="KW-0732">Signal</keyword>
<dbReference type="PANTHER" id="PTHR21567">
    <property type="entry name" value="CLASP"/>
    <property type="match status" value="1"/>
</dbReference>
<dbReference type="InterPro" id="IPR011989">
    <property type="entry name" value="ARM-like"/>
</dbReference>
<dbReference type="InterPro" id="IPR016024">
    <property type="entry name" value="ARM-type_fold"/>
</dbReference>
<feature type="region of interest" description="Disordered" evidence="1">
    <location>
        <begin position="448"/>
        <end position="472"/>
    </location>
</feature>
<evidence type="ECO:0000256" key="1">
    <source>
        <dbReference type="SAM" id="MobiDB-lite"/>
    </source>
</evidence>
<feature type="compositionally biased region" description="Low complexity" evidence="1">
    <location>
        <begin position="196"/>
        <end position="207"/>
    </location>
</feature>
<dbReference type="PANTHER" id="PTHR21567:SF87">
    <property type="entry name" value="CRESCERIN-LIKE PROTEIN CHE-12"/>
    <property type="match status" value="1"/>
</dbReference>
<dbReference type="GO" id="GO:0008017">
    <property type="term" value="F:microtubule binding"/>
    <property type="evidence" value="ECO:0007669"/>
    <property type="project" value="TreeGrafter"/>
</dbReference>
<dbReference type="Pfam" id="PF12348">
    <property type="entry name" value="CLASP_N"/>
    <property type="match status" value="1"/>
</dbReference>
<dbReference type="InterPro" id="IPR017993">
    <property type="entry name" value="Atrophin-1"/>
</dbReference>
<feature type="signal peptide" evidence="2">
    <location>
        <begin position="1"/>
        <end position="20"/>
    </location>
</feature>
<dbReference type="EMBL" id="GDIQ01023908">
    <property type="protein sequence ID" value="JAN70829.1"/>
    <property type="molecule type" value="Transcribed_RNA"/>
</dbReference>
<name>A0A0P5RR07_9CRUS</name>
<dbReference type="GO" id="GO:0005881">
    <property type="term" value="C:cytoplasmic microtubule"/>
    <property type="evidence" value="ECO:0007669"/>
    <property type="project" value="TreeGrafter"/>
</dbReference>
<sequence length="921" mass="102645">MTQCWLVLFVSPTLPGVVICQLIYTSEMAQSERITRPGATKKSLRWPSLPDELLLSKSPKWLRSFSFHHGHPHNSSASLVLPKLPCSDHNLHPQEESTDEVYNRVVLPPLTWGSSSSNAAGSEKAVGSSWLLPTFPAFHRKEVYHRQAAAREHQRRQLSAKVGRLPPICTSSTSPPLVAQSSSAPPPRSPRGVEGTSVTLVSSRSSRAGTRIEGDEEEEVKMASTADVVGHRNEPHVHLWSQGTDEEEEDYDERREREELMALLRPVQVSISGHHAPSPLVRPRPEQKPTVDESKRTKTTGSRDHQTSTPVNTTTDFQWTIEWTPSVDVFRHHSSTSSSDAEELIGEDEMAAPWPVEQHWRSSQSANRVRHSPPTSIERAHKISEPSVNYSAPASTSPPVPALRAKTAHPSMSIEHQLISGRRHYDSQDSGEIIEEIEHIFDEMIDIESLDDESVTPESRLKEDDDEDFPEKEPPVFGVQLEQLKKMLHHNAPGINNNDIIEDIADEDSGQEATSSSPTFRQDPSVAEHLLAVPQEDCLPNVVQHYHPDDRPISRSPRVVHSPVLGESARRPCVFEDEEYPPENDEYSEETCQSPGRLAAHPRVNKSRSLGSFASRHSPSPDENGRRQRSLPIRRLDGSSDKAEKAGGHVVQPIKKIAVMPSSILNRQMKAGQSPAPTNKANRPESPQDPRTILHMSLKNIHSSEWEVKVEGIRRLEELITSHSDIVTPEVHIIVLALLEEVKNLRSQVSRVAIHCVGKMFQHCGKQMEQDLDRTVPLLLNKIGDTNRFIREDAHSALMNVTEFVSPPKAIVVIVTESLTHKNAIVRAEAAKLLAAIVVKLGPAKTLSGAKDVTERILPAAAHFIQDGNLEARAQAKKIFSVLIEDPVFDKAMLKYLSPSIIRNIQRTLDTLRKTTTTNHR</sequence>
<feature type="region of interest" description="Disordered" evidence="1">
    <location>
        <begin position="271"/>
        <end position="312"/>
    </location>
</feature>
<feature type="region of interest" description="Disordered" evidence="1">
    <location>
        <begin position="572"/>
        <end position="647"/>
    </location>
</feature>
<organism evidence="4">
    <name type="scientific">Daphnia magna</name>
    <dbReference type="NCBI Taxonomy" id="35525"/>
    <lineage>
        <taxon>Eukaryota</taxon>
        <taxon>Metazoa</taxon>
        <taxon>Ecdysozoa</taxon>
        <taxon>Arthropoda</taxon>
        <taxon>Crustacea</taxon>
        <taxon>Branchiopoda</taxon>
        <taxon>Diplostraca</taxon>
        <taxon>Cladocera</taxon>
        <taxon>Anomopoda</taxon>
        <taxon>Daphniidae</taxon>
        <taxon>Daphnia</taxon>
    </lineage>
</organism>
<dbReference type="InterPro" id="IPR034085">
    <property type="entry name" value="TOG"/>
</dbReference>
<dbReference type="SMART" id="SM01349">
    <property type="entry name" value="TOG"/>
    <property type="match status" value="1"/>
</dbReference>
<feature type="region of interest" description="Disordered" evidence="1">
    <location>
        <begin position="669"/>
        <end position="690"/>
    </location>
</feature>
<feature type="compositionally biased region" description="Acidic residues" evidence="1">
    <location>
        <begin position="575"/>
        <end position="589"/>
    </location>
</feature>
<feature type="compositionally biased region" description="Polar residues" evidence="1">
    <location>
        <begin position="607"/>
        <end position="618"/>
    </location>
</feature>
<feature type="chain" id="PRO_5007423420" description="TOG domain-containing protein" evidence="2">
    <location>
        <begin position="21"/>
        <end position="921"/>
    </location>
</feature>
<evidence type="ECO:0000313" key="4">
    <source>
        <dbReference type="EMBL" id="JAL53050.1"/>
    </source>
</evidence>
<proteinExistence type="predicted"/>
<dbReference type="EMBL" id="GDIQ01098676">
    <property type="protein sequence ID" value="JAL53050.1"/>
    <property type="molecule type" value="Transcribed_RNA"/>
</dbReference>
<dbReference type="GO" id="GO:0000226">
    <property type="term" value="P:microtubule cytoskeleton organization"/>
    <property type="evidence" value="ECO:0007669"/>
    <property type="project" value="UniProtKB-ARBA"/>
</dbReference>
<feature type="compositionally biased region" description="Basic and acidic residues" evidence="1">
    <location>
        <begin position="283"/>
        <end position="306"/>
    </location>
</feature>
<evidence type="ECO:0000256" key="2">
    <source>
        <dbReference type="SAM" id="SignalP"/>
    </source>
</evidence>
<feature type="region of interest" description="Disordered" evidence="1">
    <location>
        <begin position="149"/>
        <end position="219"/>
    </location>
</feature>
<dbReference type="PRINTS" id="PR01222">
    <property type="entry name" value="ATROPHIN"/>
</dbReference>
<dbReference type="SUPFAM" id="SSF48371">
    <property type="entry name" value="ARM repeat"/>
    <property type="match status" value="1"/>
</dbReference>
<dbReference type="AlphaFoldDB" id="A0A0P5RR07"/>
<feature type="domain" description="TOG" evidence="3">
    <location>
        <begin position="686"/>
        <end position="918"/>
    </location>
</feature>
<dbReference type="OrthoDB" id="6359437at2759"/>
<reference evidence="4" key="1">
    <citation type="submission" date="2015-10" db="EMBL/GenBank/DDBJ databases">
        <title>EvidentialGene: Evidence-directed Construction of Complete mRNA Transcriptomes without Genomes.</title>
        <authorList>
            <person name="Gilbert D.G."/>
        </authorList>
    </citation>
    <scope>NUCLEOTIDE SEQUENCE</scope>
</reference>
<evidence type="ECO:0000259" key="3">
    <source>
        <dbReference type="SMART" id="SM01349"/>
    </source>
</evidence>
<accession>A0A0P5RR07</accession>